<dbReference type="GO" id="GO:0008483">
    <property type="term" value="F:transaminase activity"/>
    <property type="evidence" value="ECO:0007669"/>
    <property type="project" value="UniProtKB-KW"/>
</dbReference>
<comment type="similarity">
    <text evidence="1">Belongs to the class-I pyridoxal-phosphate-dependent aminotransferase family.</text>
</comment>
<dbReference type="Pfam" id="PF00155">
    <property type="entry name" value="Aminotran_1_2"/>
    <property type="match status" value="1"/>
</dbReference>
<proteinExistence type="inferred from homology"/>
<keyword evidence="1 3" id="KW-0032">Aminotransferase</keyword>
<dbReference type="Proteomes" id="UP000824049">
    <property type="component" value="Unassembled WGS sequence"/>
</dbReference>
<evidence type="ECO:0000313" key="4">
    <source>
        <dbReference type="Proteomes" id="UP000824049"/>
    </source>
</evidence>
<organism evidence="3 4">
    <name type="scientific">Candidatus Anaerobutyricum stercoris</name>
    <dbReference type="NCBI Taxonomy" id="2838457"/>
    <lineage>
        <taxon>Bacteria</taxon>
        <taxon>Bacillati</taxon>
        <taxon>Bacillota</taxon>
        <taxon>Clostridia</taxon>
        <taxon>Lachnospirales</taxon>
        <taxon>Lachnospiraceae</taxon>
        <taxon>Anaerobutyricum</taxon>
    </lineage>
</organism>
<dbReference type="NCBIfam" id="NF005305">
    <property type="entry name" value="PRK06836.1"/>
    <property type="match status" value="1"/>
</dbReference>
<dbReference type="PANTHER" id="PTHR42691">
    <property type="entry name" value="ASPARTATE AMINOTRANSFERASE YHDR-RELATED"/>
    <property type="match status" value="1"/>
</dbReference>
<dbReference type="PROSITE" id="PS00105">
    <property type="entry name" value="AA_TRANSFER_CLASS_1"/>
    <property type="match status" value="1"/>
</dbReference>
<dbReference type="Gene3D" id="3.90.1150.10">
    <property type="entry name" value="Aspartate Aminotransferase, domain 1"/>
    <property type="match status" value="1"/>
</dbReference>
<dbReference type="Gene3D" id="3.40.640.10">
    <property type="entry name" value="Type I PLP-dependent aspartate aminotransferase-like (Major domain)"/>
    <property type="match status" value="1"/>
</dbReference>
<name>A0A9D2EK40_9FIRM</name>
<dbReference type="InterPro" id="IPR015422">
    <property type="entry name" value="PyrdxlP-dep_Trfase_small"/>
</dbReference>
<reference evidence="3" key="1">
    <citation type="journal article" date="2021" name="PeerJ">
        <title>Extensive microbial diversity within the chicken gut microbiome revealed by metagenomics and culture.</title>
        <authorList>
            <person name="Gilroy R."/>
            <person name="Ravi A."/>
            <person name="Getino M."/>
            <person name="Pursley I."/>
            <person name="Horton D.L."/>
            <person name="Alikhan N.F."/>
            <person name="Baker D."/>
            <person name="Gharbi K."/>
            <person name="Hall N."/>
            <person name="Watson M."/>
            <person name="Adriaenssens E.M."/>
            <person name="Foster-Nyarko E."/>
            <person name="Jarju S."/>
            <person name="Secka A."/>
            <person name="Antonio M."/>
            <person name="Oren A."/>
            <person name="Chaudhuri R.R."/>
            <person name="La Ragione R."/>
            <person name="Hildebrand F."/>
            <person name="Pallen M.J."/>
        </authorList>
    </citation>
    <scope>NUCLEOTIDE SEQUENCE</scope>
    <source>
        <strain evidence="3">CHK179-28034</strain>
    </source>
</reference>
<evidence type="ECO:0000313" key="3">
    <source>
        <dbReference type="EMBL" id="HIZ39164.1"/>
    </source>
</evidence>
<dbReference type="CDD" id="cd00609">
    <property type="entry name" value="AAT_like"/>
    <property type="match status" value="1"/>
</dbReference>
<dbReference type="InterPro" id="IPR015421">
    <property type="entry name" value="PyrdxlP-dep_Trfase_major"/>
</dbReference>
<keyword evidence="1 3" id="KW-0808">Transferase</keyword>
<dbReference type="EC" id="2.6.1.-" evidence="1"/>
<dbReference type="PANTHER" id="PTHR42691:SF1">
    <property type="entry name" value="ASPARTATE AMINOTRANSFERASE YHDR-RELATED"/>
    <property type="match status" value="1"/>
</dbReference>
<protein>
    <recommendedName>
        <fullName evidence="1">Aminotransferase</fullName>
        <ecNumber evidence="1">2.6.1.-</ecNumber>
    </recommendedName>
</protein>
<dbReference type="SUPFAM" id="SSF53383">
    <property type="entry name" value="PLP-dependent transferases"/>
    <property type="match status" value="1"/>
</dbReference>
<reference evidence="3" key="2">
    <citation type="submission" date="2021-04" db="EMBL/GenBank/DDBJ databases">
        <authorList>
            <person name="Gilroy R."/>
        </authorList>
    </citation>
    <scope>NUCLEOTIDE SEQUENCE</scope>
    <source>
        <strain evidence="3">CHK179-28034</strain>
    </source>
</reference>
<dbReference type="InterPro" id="IPR015424">
    <property type="entry name" value="PyrdxlP-dep_Trfase"/>
</dbReference>
<feature type="domain" description="Aminotransferase class I/classII large" evidence="2">
    <location>
        <begin position="35"/>
        <end position="383"/>
    </location>
</feature>
<sequence length="395" mass="43502">MINKYYTSMLSEKDIIFEIFQYSQEKAKIVGAENIYDFSLGNPSVPAPQSVNDTIIKNIRELDALSLHGYSPSMGIPEARAAIAKSLNQKYGCHYQPENIFMAIGAAGALAHAFRAVNNPGDEVLTFAPCFSEYKPYTAGASLKLSIVPADVDSFQINFDAFEQMLTPAVTSVLINSPNNPSGIVYSTGTIRRLADILTAKSAEFGHPIYLISDEPYRDIVFTGTDSPYIANFYKNTLTCYSFSKSLSLPGERIGYLAVNPECEGAENIIAICPQISRTIGQNGPASLMQRTVTEVCGDTSDLSVYEENKKILYDALLSYGYSCVEPGGTFYMFPRSLEPDSYAFCEKAKEKNLMLVPGDIFGCPGHFRIAYCVPTERIKKALPVFKELAAEYLK</sequence>
<gene>
    <name evidence="3" type="ORF">H9968_04435</name>
</gene>
<comment type="caution">
    <text evidence="3">The sequence shown here is derived from an EMBL/GenBank/DDBJ whole genome shotgun (WGS) entry which is preliminary data.</text>
</comment>
<dbReference type="EMBL" id="DXBR01000043">
    <property type="protein sequence ID" value="HIZ39164.1"/>
    <property type="molecule type" value="Genomic_DNA"/>
</dbReference>
<evidence type="ECO:0000259" key="2">
    <source>
        <dbReference type="Pfam" id="PF00155"/>
    </source>
</evidence>
<accession>A0A9D2EK40</accession>
<dbReference type="InterPro" id="IPR004838">
    <property type="entry name" value="NHTrfase_class1_PyrdxlP-BS"/>
</dbReference>
<dbReference type="AlphaFoldDB" id="A0A9D2EK40"/>
<dbReference type="InterPro" id="IPR004839">
    <property type="entry name" value="Aminotransferase_I/II_large"/>
</dbReference>
<evidence type="ECO:0000256" key="1">
    <source>
        <dbReference type="RuleBase" id="RU000481"/>
    </source>
</evidence>
<dbReference type="GO" id="GO:0030170">
    <property type="term" value="F:pyridoxal phosphate binding"/>
    <property type="evidence" value="ECO:0007669"/>
    <property type="project" value="InterPro"/>
</dbReference>
<comment type="cofactor">
    <cofactor evidence="1">
        <name>pyridoxal 5'-phosphate</name>
        <dbReference type="ChEBI" id="CHEBI:597326"/>
    </cofactor>
</comment>